<dbReference type="Proteomes" id="UP000566985">
    <property type="component" value="Unassembled WGS sequence"/>
</dbReference>
<dbReference type="EMBL" id="JABWPM010000016">
    <property type="protein sequence ID" value="NUY97635.1"/>
    <property type="molecule type" value="Genomic_DNA"/>
</dbReference>
<dbReference type="AlphaFoldDB" id="A0A7Y6TSV7"/>
<gene>
    <name evidence="1" type="ORF">HU668_14360</name>
</gene>
<dbReference type="GeneID" id="57346319"/>
<evidence type="ECO:0000313" key="2">
    <source>
        <dbReference type="Proteomes" id="UP000566985"/>
    </source>
</evidence>
<protein>
    <recommendedName>
        <fullName evidence="3">Two-component-system connector protein YcgZ</fullName>
    </recommendedName>
</protein>
<accession>A0A7Y6TSV7</accession>
<sequence>MRDNNSELLEHFLNRMNLNDEDAAHALVVGVLVCELMRSGEAINRKTLCCKLVRQLELCQSMEEERTYYRTLRLLFGRQ</sequence>
<proteinExistence type="predicted"/>
<comment type="caution">
    <text evidence="1">The sequence shown here is derived from an EMBL/GenBank/DDBJ whole genome shotgun (WGS) entry which is preliminary data.</text>
</comment>
<reference evidence="1 2" key="1">
    <citation type="submission" date="2020-05" db="EMBL/GenBank/DDBJ databases">
        <title>Whole Genome Sequences of Enterobacteriales Associated with the International Space Station.</title>
        <authorList>
            <person name="Bharadwaj A."/>
            <person name="Daudu R."/>
            <person name="Singh N."/>
            <person name="Wood J."/>
            <person name="Debieu M."/>
            <person name="Mason C."/>
            <person name="Wang C."/>
            <person name="Venkateswaran K."/>
        </authorList>
    </citation>
    <scope>NUCLEOTIDE SEQUENCE [LARGE SCALE GENOMIC DNA]</scope>
    <source>
        <strain evidence="1 2">IF5SW-B1</strain>
    </source>
</reference>
<evidence type="ECO:0008006" key="3">
    <source>
        <dbReference type="Google" id="ProtNLM"/>
    </source>
</evidence>
<dbReference type="Gene3D" id="1.20.5.5260">
    <property type="match status" value="1"/>
</dbReference>
<organism evidence="1 2">
    <name type="scientific">Pantoea brenneri</name>
    <dbReference type="NCBI Taxonomy" id="472694"/>
    <lineage>
        <taxon>Bacteria</taxon>
        <taxon>Pseudomonadati</taxon>
        <taxon>Pseudomonadota</taxon>
        <taxon>Gammaproteobacteria</taxon>
        <taxon>Enterobacterales</taxon>
        <taxon>Erwiniaceae</taxon>
        <taxon>Pantoea</taxon>
    </lineage>
</organism>
<name>A0A7Y6TSV7_9GAMM</name>
<evidence type="ECO:0000313" key="1">
    <source>
        <dbReference type="EMBL" id="NUY97635.1"/>
    </source>
</evidence>
<dbReference type="RefSeq" id="WP_084227913.1">
    <property type="nucleotide sequence ID" value="NZ_CAUQFK010000045.1"/>
</dbReference>